<evidence type="ECO:0000256" key="4">
    <source>
        <dbReference type="ARBA" id="ARBA00022968"/>
    </source>
</evidence>
<evidence type="ECO:0000256" key="2">
    <source>
        <dbReference type="ARBA" id="ARBA00010271"/>
    </source>
</evidence>
<evidence type="ECO:0000259" key="7">
    <source>
        <dbReference type="Pfam" id="PF03016"/>
    </source>
</evidence>
<comment type="caution">
    <text evidence="8">The sequence shown here is derived from an EMBL/GenBank/DDBJ whole genome shotgun (WGS) entry which is preliminary data.</text>
</comment>
<reference evidence="8" key="1">
    <citation type="submission" date="2022-12" db="EMBL/GenBank/DDBJ databases">
        <title>Draft genome assemblies for two species of Escallonia (Escalloniales).</title>
        <authorList>
            <person name="Chanderbali A."/>
            <person name="Dervinis C."/>
            <person name="Anghel I."/>
            <person name="Soltis D."/>
            <person name="Soltis P."/>
            <person name="Zapata F."/>
        </authorList>
    </citation>
    <scope>NUCLEOTIDE SEQUENCE</scope>
    <source>
        <strain evidence="8">UCBG92.1500</strain>
        <tissue evidence="8">Leaf</tissue>
    </source>
</reference>
<keyword evidence="4" id="KW-0735">Signal-anchor</keyword>
<keyword evidence="3" id="KW-0328">Glycosyltransferase</keyword>
<dbReference type="PANTHER" id="PTHR11062">
    <property type="entry name" value="EXOSTOSIN HEPARAN SULFATE GLYCOSYLTRANSFERASE -RELATED"/>
    <property type="match status" value="1"/>
</dbReference>
<keyword evidence="6" id="KW-1133">Transmembrane helix</keyword>
<protein>
    <recommendedName>
        <fullName evidence="7">Exostosin GT47 domain-containing protein</fullName>
    </recommendedName>
</protein>
<evidence type="ECO:0000256" key="1">
    <source>
        <dbReference type="ARBA" id="ARBA00004323"/>
    </source>
</evidence>
<comment type="subcellular location">
    <subcellularLocation>
        <location evidence="1">Golgi apparatus membrane</location>
        <topology evidence="1">Single-pass type II membrane protein</topology>
    </subcellularLocation>
</comment>
<comment type="similarity">
    <text evidence="2">Belongs to the glycosyltransferase 47 family.</text>
</comment>
<evidence type="ECO:0000313" key="9">
    <source>
        <dbReference type="Proteomes" id="UP001187471"/>
    </source>
</evidence>
<proteinExistence type="inferred from homology"/>
<gene>
    <name evidence="8" type="ORF">RJ640_007534</name>
</gene>
<organism evidence="8 9">
    <name type="scientific">Escallonia rubra</name>
    <dbReference type="NCBI Taxonomy" id="112253"/>
    <lineage>
        <taxon>Eukaryota</taxon>
        <taxon>Viridiplantae</taxon>
        <taxon>Streptophyta</taxon>
        <taxon>Embryophyta</taxon>
        <taxon>Tracheophyta</taxon>
        <taxon>Spermatophyta</taxon>
        <taxon>Magnoliopsida</taxon>
        <taxon>eudicotyledons</taxon>
        <taxon>Gunneridae</taxon>
        <taxon>Pentapetalae</taxon>
        <taxon>asterids</taxon>
        <taxon>campanulids</taxon>
        <taxon>Escalloniales</taxon>
        <taxon>Escalloniaceae</taxon>
        <taxon>Escallonia</taxon>
    </lineage>
</organism>
<name>A0AA88RST2_9ASTE</name>
<dbReference type="EMBL" id="JAVXUO010000097">
    <property type="protein sequence ID" value="KAK2995479.1"/>
    <property type="molecule type" value="Genomic_DNA"/>
</dbReference>
<evidence type="ECO:0000313" key="8">
    <source>
        <dbReference type="EMBL" id="KAK2995479.1"/>
    </source>
</evidence>
<dbReference type="PANTHER" id="PTHR11062:SF282">
    <property type="entry name" value="XYLOGLUCAN GALACTOSYLTRANSFERASE GT11-RELATED"/>
    <property type="match status" value="1"/>
</dbReference>
<dbReference type="Proteomes" id="UP001187471">
    <property type="component" value="Unassembled WGS sequence"/>
</dbReference>
<dbReference type="GO" id="GO:0016757">
    <property type="term" value="F:glycosyltransferase activity"/>
    <property type="evidence" value="ECO:0007669"/>
    <property type="project" value="UniProtKB-KW"/>
</dbReference>
<evidence type="ECO:0000256" key="3">
    <source>
        <dbReference type="ARBA" id="ARBA00022676"/>
    </source>
</evidence>
<keyword evidence="9" id="KW-1185">Reference proteome</keyword>
<dbReference type="InterPro" id="IPR040911">
    <property type="entry name" value="Exostosin_GT47"/>
</dbReference>
<dbReference type="InterPro" id="IPR004263">
    <property type="entry name" value="Exostosin"/>
</dbReference>
<dbReference type="Pfam" id="PF03016">
    <property type="entry name" value="Exostosin_GT47"/>
    <property type="match status" value="1"/>
</dbReference>
<dbReference type="AlphaFoldDB" id="A0AA88RST2"/>
<accession>A0AA88RST2</accession>
<keyword evidence="3" id="KW-0808">Transferase</keyword>
<dbReference type="GO" id="GO:0000139">
    <property type="term" value="C:Golgi membrane"/>
    <property type="evidence" value="ECO:0007669"/>
    <property type="project" value="UniProtKB-SubCell"/>
</dbReference>
<evidence type="ECO:0000256" key="5">
    <source>
        <dbReference type="ARBA" id="ARBA00023034"/>
    </source>
</evidence>
<evidence type="ECO:0000256" key="6">
    <source>
        <dbReference type="SAM" id="Phobius"/>
    </source>
</evidence>
<sequence>MKAYRDHRRKSKPRIRPRKFCTDALACASTVFFVLFVILPLRQNYTTLFLASSQWFFTESTSPLPSNNTIPMVEGSTKLVPEQPSSPNMVTEKPASYSCTGRYVYVHGLPSRFNDDIVRDCSSLNRWFNMCDSLSNMGLGPRAENSNKILQNDGWFVTNQFALEVIFRNRMRQYECLTNDSSLASAIYVPYYPGLDVGRYLWGGYNTSLRDSNPLDLVKWLTEKPEWNYMRGRDHFFVTGRITWDFRRENETDSGWGNKLLKLPEVENMTVLGIESGLWSQNEVAIPYPTYFHPSSATEVFQWQNTIRRQKRRYLFSFVGAPRPDDTKSIRGKIIHQCIASRECQLLDCNKFDCMDPVNVIKIFRSSVFCLQPPGDSYTRRSTFDSILAGCIPVFFHPGSAYNQYKWHLPKNSTKYSVFIPEQFVLDGKADIEKILQRISKERVTAMSHRVIKLIPRIIYADPRSRLDSLEDAFDIAVKRILQNVNKIPREANEGKNIAVVAAAAAYFHSKRKSKDHGSKLIAISGRAIPRTRRKPEVLEVQPLHVVLAQRKEFTENWSSFG</sequence>
<feature type="transmembrane region" description="Helical" evidence="6">
    <location>
        <begin position="20"/>
        <end position="41"/>
    </location>
</feature>
<keyword evidence="6" id="KW-0812">Transmembrane</keyword>
<keyword evidence="6" id="KW-0472">Membrane</keyword>
<keyword evidence="5" id="KW-0333">Golgi apparatus</keyword>
<feature type="domain" description="Exostosin GT47" evidence="7">
    <location>
        <begin position="99"/>
        <end position="427"/>
    </location>
</feature>